<reference evidence="1 2" key="1">
    <citation type="submission" date="2018-07" db="EMBL/GenBank/DDBJ databases">
        <title>Genomic Encyclopedia of Type Strains, Phase IV (KMG-IV): sequencing the most valuable type-strain genomes for metagenomic binning, comparative biology and taxonomic classification.</title>
        <authorList>
            <person name="Goeker M."/>
        </authorList>
    </citation>
    <scope>NUCLEOTIDE SEQUENCE [LARGE SCALE GENOMIC DNA]</scope>
    <source>
        <strain evidence="1 2">DSM 101478</strain>
    </source>
</reference>
<dbReference type="EMBL" id="QRAO01000005">
    <property type="protein sequence ID" value="RDK84265.1"/>
    <property type="molecule type" value="Genomic_DNA"/>
</dbReference>
<evidence type="ECO:0008006" key="3">
    <source>
        <dbReference type="Google" id="ProtNLM"/>
    </source>
</evidence>
<gene>
    <name evidence="1" type="ORF">C8D94_105110</name>
</gene>
<dbReference type="RefSeq" id="WP_115124428.1">
    <property type="nucleotide sequence ID" value="NZ_QRAO01000005.1"/>
</dbReference>
<evidence type="ECO:0000313" key="2">
    <source>
        <dbReference type="Proteomes" id="UP000255317"/>
    </source>
</evidence>
<keyword evidence="2" id="KW-1185">Reference proteome</keyword>
<dbReference type="OrthoDB" id="982169at2"/>
<name>A0A370Q7A7_9FLAO</name>
<proteinExistence type="predicted"/>
<sequence>MKRFLYVSIFFLVCISCNENKTGTTKEPIEAVKDDATETFKMLQGTWVNVQDTLSTISFEGSTSTNSYNGTPNGRTIHFTIGNNCAAGQTVTISEKDKYINTTGAAEECYYIKTLTKSTLELQLVASDLTLAFKRP</sequence>
<dbReference type="AlphaFoldDB" id="A0A370Q7A7"/>
<dbReference type="Proteomes" id="UP000255317">
    <property type="component" value="Unassembled WGS sequence"/>
</dbReference>
<organism evidence="1 2">
    <name type="scientific">Marinirhabdus gelatinilytica</name>
    <dbReference type="NCBI Taxonomy" id="1703343"/>
    <lineage>
        <taxon>Bacteria</taxon>
        <taxon>Pseudomonadati</taxon>
        <taxon>Bacteroidota</taxon>
        <taxon>Flavobacteriia</taxon>
        <taxon>Flavobacteriales</taxon>
        <taxon>Flavobacteriaceae</taxon>
    </lineage>
</organism>
<accession>A0A370Q7A7</accession>
<evidence type="ECO:0000313" key="1">
    <source>
        <dbReference type="EMBL" id="RDK84265.1"/>
    </source>
</evidence>
<comment type="caution">
    <text evidence="1">The sequence shown here is derived from an EMBL/GenBank/DDBJ whole genome shotgun (WGS) entry which is preliminary data.</text>
</comment>
<protein>
    <recommendedName>
        <fullName evidence="3">Lipocalin-like protein</fullName>
    </recommendedName>
</protein>